<keyword evidence="3 5" id="KW-1133">Transmembrane helix</keyword>
<evidence type="ECO:0000256" key="5">
    <source>
        <dbReference type="SAM" id="Phobius"/>
    </source>
</evidence>
<feature type="transmembrane region" description="Helical" evidence="5">
    <location>
        <begin position="117"/>
        <end position="140"/>
    </location>
</feature>
<dbReference type="InterPro" id="IPR044880">
    <property type="entry name" value="NCX_ion-bd_dom_sf"/>
</dbReference>
<evidence type="ECO:0000256" key="2">
    <source>
        <dbReference type="ARBA" id="ARBA00022692"/>
    </source>
</evidence>
<feature type="transmembrane region" description="Helical" evidence="5">
    <location>
        <begin position="146"/>
        <end position="163"/>
    </location>
</feature>
<organism evidence="7 8">
    <name type="scientific">Roseiconus nitratireducens</name>
    <dbReference type="NCBI Taxonomy" id="2605748"/>
    <lineage>
        <taxon>Bacteria</taxon>
        <taxon>Pseudomonadati</taxon>
        <taxon>Planctomycetota</taxon>
        <taxon>Planctomycetia</taxon>
        <taxon>Pirellulales</taxon>
        <taxon>Pirellulaceae</taxon>
        <taxon>Roseiconus</taxon>
    </lineage>
</organism>
<feature type="transmembrane region" description="Helical" evidence="5">
    <location>
        <begin position="260"/>
        <end position="281"/>
    </location>
</feature>
<dbReference type="GO" id="GO:0006874">
    <property type="term" value="P:intracellular calcium ion homeostasis"/>
    <property type="evidence" value="ECO:0007669"/>
    <property type="project" value="TreeGrafter"/>
</dbReference>
<evidence type="ECO:0000256" key="1">
    <source>
        <dbReference type="ARBA" id="ARBA00004141"/>
    </source>
</evidence>
<dbReference type="GO" id="GO:0005886">
    <property type="term" value="C:plasma membrane"/>
    <property type="evidence" value="ECO:0007669"/>
    <property type="project" value="TreeGrafter"/>
</dbReference>
<feature type="domain" description="Sodium/calcium exchanger membrane region" evidence="6">
    <location>
        <begin position="197"/>
        <end position="342"/>
    </location>
</feature>
<feature type="transmembrane region" description="Helical" evidence="5">
    <location>
        <begin position="220"/>
        <end position="239"/>
    </location>
</feature>
<proteinExistence type="predicted"/>
<dbReference type="InterPro" id="IPR004837">
    <property type="entry name" value="NaCa_Exmemb"/>
</dbReference>
<gene>
    <name evidence="7" type="ORF">FYK55_00160</name>
</gene>
<evidence type="ECO:0000259" key="6">
    <source>
        <dbReference type="Pfam" id="PF01699"/>
    </source>
</evidence>
<accession>A0A5M6DKU0</accession>
<dbReference type="PANTHER" id="PTHR10846">
    <property type="entry name" value="SODIUM/POTASSIUM/CALCIUM EXCHANGER"/>
    <property type="match status" value="1"/>
</dbReference>
<dbReference type="GO" id="GO:0005262">
    <property type="term" value="F:calcium channel activity"/>
    <property type="evidence" value="ECO:0007669"/>
    <property type="project" value="TreeGrafter"/>
</dbReference>
<feature type="transmembrane region" description="Helical" evidence="5">
    <location>
        <begin position="17"/>
        <end position="37"/>
    </location>
</feature>
<comment type="subcellular location">
    <subcellularLocation>
        <location evidence="1">Membrane</location>
        <topology evidence="1">Multi-pass membrane protein</topology>
    </subcellularLocation>
</comment>
<comment type="caution">
    <text evidence="7">The sequence shown here is derived from an EMBL/GenBank/DDBJ whole genome shotgun (WGS) entry which is preliminary data.</text>
</comment>
<dbReference type="Gene3D" id="1.20.1420.30">
    <property type="entry name" value="NCX, central ion-binding region"/>
    <property type="match status" value="1"/>
</dbReference>
<evidence type="ECO:0000256" key="3">
    <source>
        <dbReference type="ARBA" id="ARBA00022989"/>
    </source>
</evidence>
<evidence type="ECO:0000256" key="4">
    <source>
        <dbReference type="ARBA" id="ARBA00023136"/>
    </source>
</evidence>
<feature type="domain" description="Sodium/calcium exchanger membrane region" evidence="6">
    <location>
        <begin position="20"/>
        <end position="162"/>
    </location>
</feature>
<feature type="transmembrane region" description="Helical" evidence="5">
    <location>
        <begin position="293"/>
        <end position="314"/>
    </location>
</feature>
<dbReference type="GO" id="GO:0008273">
    <property type="term" value="F:calcium, potassium:sodium antiporter activity"/>
    <property type="evidence" value="ECO:0007669"/>
    <property type="project" value="TreeGrafter"/>
</dbReference>
<sequence>MDRNVSSSAGTRGVTTLMIFVWFSLIAAAVGVVGVVLARASDRLGEALRLERSLTGFLMLAVATSLPELVVSCQVAYQGSVDMAVGSLLGSCLMNLLILAAIDLSRRSKIRMLSRQAAAHALASLSSVLLAGIVAVAILLPLRPAGLWRIGTGSLVLVLAYLMTFRMVFLDRRVATAAEFIESAPPAVNVPRMRPLILYVSSTIGIFLLAPPLASTSERMSVALGLTGTFFGAVFLALVTSLPEVVTTAEASRMDAHDLAIGNILGSNAFNLLILVAVDIVHPRPLYAELMPVHALAALGVIITTTIALMGILYRVEKRLWYLEPDAIAVIGSSLMFFYFLYAI</sequence>
<evidence type="ECO:0000313" key="8">
    <source>
        <dbReference type="Proteomes" id="UP000324479"/>
    </source>
</evidence>
<keyword evidence="4 5" id="KW-0472">Membrane</keyword>
<feature type="transmembrane region" description="Helical" evidence="5">
    <location>
        <begin position="196"/>
        <end position="214"/>
    </location>
</feature>
<keyword evidence="2 5" id="KW-0812">Transmembrane</keyword>
<dbReference type="PANTHER" id="PTHR10846:SF8">
    <property type="entry name" value="INNER MEMBRANE PROTEIN YRBG"/>
    <property type="match status" value="1"/>
</dbReference>
<keyword evidence="8" id="KW-1185">Reference proteome</keyword>
<dbReference type="Pfam" id="PF01699">
    <property type="entry name" value="Na_Ca_ex"/>
    <property type="match status" value="2"/>
</dbReference>
<dbReference type="Proteomes" id="UP000324479">
    <property type="component" value="Unassembled WGS sequence"/>
</dbReference>
<dbReference type="AlphaFoldDB" id="A0A5M6DKU0"/>
<dbReference type="InterPro" id="IPR004481">
    <property type="entry name" value="K/Na/Ca-exchanger"/>
</dbReference>
<feature type="transmembrane region" description="Helical" evidence="5">
    <location>
        <begin position="83"/>
        <end position="105"/>
    </location>
</feature>
<feature type="transmembrane region" description="Helical" evidence="5">
    <location>
        <begin position="321"/>
        <end position="342"/>
    </location>
</feature>
<protein>
    <recommendedName>
        <fullName evidence="6">Sodium/calcium exchanger membrane region domain-containing protein</fullName>
    </recommendedName>
</protein>
<feature type="transmembrane region" description="Helical" evidence="5">
    <location>
        <begin position="57"/>
        <end position="77"/>
    </location>
</feature>
<dbReference type="EMBL" id="VWOX01000001">
    <property type="protein sequence ID" value="KAA5546882.1"/>
    <property type="molecule type" value="Genomic_DNA"/>
</dbReference>
<evidence type="ECO:0000313" key="7">
    <source>
        <dbReference type="EMBL" id="KAA5546882.1"/>
    </source>
</evidence>
<reference evidence="7 8" key="1">
    <citation type="submission" date="2019-08" db="EMBL/GenBank/DDBJ databases">
        <authorList>
            <person name="Dhanesh K."/>
            <person name="Kumar G."/>
            <person name="Sasikala C."/>
            <person name="Venkata Ramana C."/>
        </authorList>
    </citation>
    <scope>NUCLEOTIDE SEQUENCE [LARGE SCALE GENOMIC DNA]</scope>
    <source>
        <strain evidence="7 8">JC645</strain>
    </source>
</reference>
<name>A0A5M6DKU0_9BACT</name>